<evidence type="ECO:0000256" key="4">
    <source>
        <dbReference type="ARBA" id="ARBA00016436"/>
    </source>
</evidence>
<dbReference type="InterPro" id="IPR027417">
    <property type="entry name" value="P-loop_NTPase"/>
</dbReference>
<dbReference type="RefSeq" id="WP_207852524.1">
    <property type="nucleotide sequence ID" value="NZ_JAFVMG010000001.1"/>
</dbReference>
<protein>
    <recommendedName>
        <fullName evidence="4 13">Tetraacyldisaccharide 4'-kinase</fullName>
        <ecNumber evidence="3 13">2.7.1.130</ecNumber>
    </recommendedName>
    <alternativeName>
        <fullName evidence="12 13">Lipid A 4'-kinase</fullName>
    </alternativeName>
</protein>
<keyword evidence="5 13" id="KW-0444">Lipid biosynthesis</keyword>
<dbReference type="HAMAP" id="MF_00409">
    <property type="entry name" value="LpxK"/>
    <property type="match status" value="1"/>
</dbReference>
<comment type="pathway">
    <text evidence="2 13">Glycolipid biosynthesis; lipid IV(A) biosynthesis; lipid IV(A) from (3R)-3-hydroxytetradecanoyl-[acyl-carrier-protein] and UDP-N-acetyl-alpha-D-glucosamine: step 6/6.</text>
</comment>
<evidence type="ECO:0000256" key="10">
    <source>
        <dbReference type="ARBA" id="ARBA00022840"/>
    </source>
</evidence>
<dbReference type="PANTHER" id="PTHR42724:SF1">
    <property type="entry name" value="TETRAACYLDISACCHARIDE 4'-KINASE, MITOCHONDRIAL-RELATED"/>
    <property type="match status" value="1"/>
</dbReference>
<dbReference type="GO" id="GO:0009029">
    <property type="term" value="F:lipid-A 4'-kinase activity"/>
    <property type="evidence" value="ECO:0007669"/>
    <property type="project" value="UniProtKB-EC"/>
</dbReference>
<dbReference type="NCBIfam" id="TIGR00682">
    <property type="entry name" value="lpxK"/>
    <property type="match status" value="1"/>
</dbReference>
<keyword evidence="10 13" id="KW-0067">ATP-binding</keyword>
<feature type="binding site" evidence="13">
    <location>
        <begin position="55"/>
        <end position="62"/>
    </location>
    <ligand>
        <name>ATP</name>
        <dbReference type="ChEBI" id="CHEBI:30616"/>
    </ligand>
</feature>
<evidence type="ECO:0000313" key="15">
    <source>
        <dbReference type="Proteomes" id="UP000664399"/>
    </source>
</evidence>
<evidence type="ECO:0000256" key="7">
    <source>
        <dbReference type="ARBA" id="ARBA00022679"/>
    </source>
</evidence>
<dbReference type="SUPFAM" id="SSF52540">
    <property type="entry name" value="P-loop containing nucleoside triphosphate hydrolases"/>
    <property type="match status" value="1"/>
</dbReference>
<sequence>MVMLKPPAFWRNSAAHLLPALLWPVEKLVIRIARQRQTRPGWRAAVPVLCCGNVTVGGTGKTPVVMDLAQRLIRRGRTPHILARGYGGHVPEGTRVDLTRHKAADVGDEPLLLAGVCPVWVGGDRILSARRAIEAGADCLLMDDGFQNPGLHKMVSVLVVDGGAGIGNGHVLPAGPLREPLADALARSTAVLVTGEDSTGLLPTLRESGLPVIQAFFAQSAGVAALLDRPCFAFAGLGRPEKFFDTLRAAGVTLAGQRAFPDHHPYRARDLARLEDEARAYGALLVTTPKDHVRLPPEFLSRVSCVGVDLIWQDEAMPEWILDRLLEGGQHGSVVS</sequence>
<comment type="function">
    <text evidence="1 13">Transfers the gamma-phosphate of ATP to the 4'-position of a tetraacyldisaccharide 1-phosphate intermediate (termed DS-1-P) to form tetraacyldisaccharide 1,4'-bis-phosphate (lipid IVA).</text>
</comment>
<evidence type="ECO:0000256" key="8">
    <source>
        <dbReference type="ARBA" id="ARBA00022741"/>
    </source>
</evidence>
<accession>A0ABS3LIL1</accession>
<evidence type="ECO:0000256" key="3">
    <source>
        <dbReference type="ARBA" id="ARBA00012071"/>
    </source>
</evidence>
<dbReference type="EC" id="2.7.1.130" evidence="3 13"/>
<keyword evidence="9 13" id="KW-0418">Kinase</keyword>
<evidence type="ECO:0000256" key="6">
    <source>
        <dbReference type="ARBA" id="ARBA00022556"/>
    </source>
</evidence>
<dbReference type="Proteomes" id="UP000664399">
    <property type="component" value="Unassembled WGS sequence"/>
</dbReference>
<evidence type="ECO:0000256" key="11">
    <source>
        <dbReference type="ARBA" id="ARBA00023098"/>
    </source>
</evidence>
<keyword evidence="8 13" id="KW-0547">Nucleotide-binding</keyword>
<gene>
    <name evidence="13 14" type="primary">lpxK</name>
    <name evidence="14" type="ORF">J2D75_02990</name>
</gene>
<comment type="catalytic activity">
    <reaction evidence="13">
        <text>a lipid A disaccharide + ATP = a lipid IVA + ADP + H(+)</text>
        <dbReference type="Rhea" id="RHEA:67840"/>
        <dbReference type="ChEBI" id="CHEBI:15378"/>
        <dbReference type="ChEBI" id="CHEBI:30616"/>
        <dbReference type="ChEBI" id="CHEBI:176343"/>
        <dbReference type="ChEBI" id="CHEBI:176425"/>
        <dbReference type="ChEBI" id="CHEBI:456216"/>
        <dbReference type="EC" id="2.7.1.130"/>
    </reaction>
</comment>
<comment type="similarity">
    <text evidence="13">Belongs to the LpxK family.</text>
</comment>
<name>A0ABS3LIL1_9PROT</name>
<keyword evidence="11 13" id="KW-0443">Lipid metabolism</keyword>
<dbReference type="EMBL" id="JAFVMG010000001">
    <property type="protein sequence ID" value="MBO1327443.1"/>
    <property type="molecule type" value="Genomic_DNA"/>
</dbReference>
<organism evidence="14 15">
    <name type="scientific">Acetobacter suratthaniensis</name>
    <dbReference type="NCBI Taxonomy" id="1502841"/>
    <lineage>
        <taxon>Bacteria</taxon>
        <taxon>Pseudomonadati</taxon>
        <taxon>Pseudomonadota</taxon>
        <taxon>Alphaproteobacteria</taxon>
        <taxon>Acetobacterales</taxon>
        <taxon>Acetobacteraceae</taxon>
        <taxon>Acetobacter</taxon>
    </lineage>
</organism>
<dbReference type="Pfam" id="PF02606">
    <property type="entry name" value="LpxK"/>
    <property type="match status" value="1"/>
</dbReference>
<evidence type="ECO:0000256" key="5">
    <source>
        <dbReference type="ARBA" id="ARBA00022516"/>
    </source>
</evidence>
<evidence type="ECO:0000256" key="13">
    <source>
        <dbReference type="HAMAP-Rule" id="MF_00409"/>
    </source>
</evidence>
<dbReference type="InterPro" id="IPR003758">
    <property type="entry name" value="LpxK"/>
</dbReference>
<keyword evidence="7 13" id="KW-0808">Transferase</keyword>
<evidence type="ECO:0000313" key="14">
    <source>
        <dbReference type="EMBL" id="MBO1327443.1"/>
    </source>
</evidence>
<proteinExistence type="inferred from homology"/>
<evidence type="ECO:0000256" key="2">
    <source>
        <dbReference type="ARBA" id="ARBA00004870"/>
    </source>
</evidence>
<evidence type="ECO:0000256" key="9">
    <source>
        <dbReference type="ARBA" id="ARBA00022777"/>
    </source>
</evidence>
<evidence type="ECO:0000256" key="1">
    <source>
        <dbReference type="ARBA" id="ARBA00002274"/>
    </source>
</evidence>
<keyword evidence="15" id="KW-1185">Reference proteome</keyword>
<keyword evidence="6 13" id="KW-0441">Lipid A biosynthesis</keyword>
<reference evidence="14 15" key="1">
    <citation type="submission" date="2021-03" db="EMBL/GenBank/DDBJ databases">
        <title>The complete genome sequence of Acetobacter suratthaniensis TBRC 1719.</title>
        <authorList>
            <person name="Charoenyingcharoen P."/>
            <person name="Yukphan P."/>
        </authorList>
    </citation>
    <scope>NUCLEOTIDE SEQUENCE [LARGE SCALE GENOMIC DNA]</scope>
    <source>
        <strain evidence="14 15">TBRC 1719</strain>
    </source>
</reference>
<evidence type="ECO:0000256" key="12">
    <source>
        <dbReference type="ARBA" id="ARBA00029757"/>
    </source>
</evidence>
<comment type="caution">
    <text evidence="14">The sequence shown here is derived from an EMBL/GenBank/DDBJ whole genome shotgun (WGS) entry which is preliminary data.</text>
</comment>
<dbReference type="PANTHER" id="PTHR42724">
    <property type="entry name" value="TETRAACYLDISACCHARIDE 4'-KINASE"/>
    <property type="match status" value="1"/>
</dbReference>